<feature type="compositionally biased region" description="Low complexity" evidence="1">
    <location>
        <begin position="128"/>
        <end position="153"/>
    </location>
</feature>
<name>A0A0E0KUC0_ORYPU</name>
<accession>A0A0E0KUC0</accession>
<evidence type="ECO:0000313" key="2">
    <source>
        <dbReference type="EnsemblPlants" id="OPUNC04G20440.1"/>
    </source>
</evidence>
<reference evidence="2" key="1">
    <citation type="submission" date="2015-04" db="UniProtKB">
        <authorList>
            <consortium name="EnsemblPlants"/>
        </authorList>
    </citation>
    <scope>IDENTIFICATION</scope>
</reference>
<proteinExistence type="predicted"/>
<dbReference type="AlphaFoldDB" id="A0A0E0KUC0"/>
<protein>
    <submittedName>
        <fullName evidence="2">Uncharacterized protein</fullName>
    </submittedName>
</protein>
<dbReference type="Proteomes" id="UP000026962">
    <property type="component" value="Chromosome 4"/>
</dbReference>
<evidence type="ECO:0000313" key="3">
    <source>
        <dbReference type="Proteomes" id="UP000026962"/>
    </source>
</evidence>
<evidence type="ECO:0000256" key="1">
    <source>
        <dbReference type="SAM" id="MobiDB-lite"/>
    </source>
</evidence>
<dbReference type="EnsemblPlants" id="OPUNC04G20440.1">
    <property type="protein sequence ID" value="OPUNC04G20440.1"/>
    <property type="gene ID" value="OPUNC04G20440"/>
</dbReference>
<feature type="region of interest" description="Disordered" evidence="1">
    <location>
        <begin position="126"/>
        <end position="154"/>
    </location>
</feature>
<keyword evidence="3" id="KW-1185">Reference proteome</keyword>
<reference evidence="2" key="2">
    <citation type="submission" date="2018-05" db="EMBL/GenBank/DDBJ databases">
        <title>OpunRS2 (Oryza punctata Reference Sequence Version 2).</title>
        <authorList>
            <person name="Zhang J."/>
            <person name="Kudrna D."/>
            <person name="Lee S."/>
            <person name="Talag J."/>
            <person name="Welchert J."/>
            <person name="Wing R.A."/>
        </authorList>
    </citation>
    <scope>NUCLEOTIDE SEQUENCE [LARGE SCALE GENOMIC DNA]</scope>
</reference>
<dbReference type="Gramene" id="OPUNC04G20440.1">
    <property type="protein sequence ID" value="OPUNC04G20440.1"/>
    <property type="gene ID" value="OPUNC04G20440"/>
</dbReference>
<dbReference type="HOGENOM" id="CLU_1597148_0_0_1"/>
<organism evidence="2">
    <name type="scientific">Oryza punctata</name>
    <name type="common">Red rice</name>
    <dbReference type="NCBI Taxonomy" id="4537"/>
    <lineage>
        <taxon>Eukaryota</taxon>
        <taxon>Viridiplantae</taxon>
        <taxon>Streptophyta</taxon>
        <taxon>Embryophyta</taxon>
        <taxon>Tracheophyta</taxon>
        <taxon>Spermatophyta</taxon>
        <taxon>Magnoliopsida</taxon>
        <taxon>Liliopsida</taxon>
        <taxon>Poales</taxon>
        <taxon>Poaceae</taxon>
        <taxon>BOP clade</taxon>
        <taxon>Oryzoideae</taxon>
        <taxon>Oryzeae</taxon>
        <taxon>Oryzinae</taxon>
        <taxon>Oryza</taxon>
    </lineage>
</organism>
<sequence length="167" mass="16695">MCGGNSSDLNGAGLCHPGIRSDNALASWPLDWPPSGCGLSRLTPNSRTRFAAAAGLLTCGTESRTMGRPAVTTGLGWCTSLDRKGEPDADVDAAAEAAAEGETDVGEDDEAVAAAAAVMKGISRGEASASSSSSSCSCSISCSPSSSSSSSSSLENLLLVVANSIYR</sequence>